<sequence length="223" mass="24183">MKKLLVTAALLASGATQAATVAGVHLGADLWALDSAGAISTDTGSLSDFDSEKQGRAWIAVEHPVPFIPNVMLRENFLKIDGKNVNADDSTDLSHLDFTLYYELLDNDLVSLDAGAAYRKMHGNLKISGNRTDIDSGIVMAYANATASLPGFDLYGFVDVMAGINEKDVYDYSVGMGYTFDGLALDYRIRAGYREFNFEADNFSGVNANTKIDGYFLGLEIDF</sequence>
<dbReference type="AlphaFoldDB" id="A0A3A6TWQ5"/>
<comment type="caution">
    <text evidence="2">The sequence shown here is derived from an EMBL/GenBank/DDBJ whole genome shotgun (WGS) entry which is preliminary data.</text>
</comment>
<dbReference type="NCBIfam" id="TIGR04219">
    <property type="entry name" value="OMP_w_GlyGly"/>
    <property type="match status" value="1"/>
</dbReference>
<dbReference type="InterPro" id="IPR026387">
    <property type="entry name" value="OMP_w_GlyGly"/>
</dbReference>
<dbReference type="Proteomes" id="UP000273022">
    <property type="component" value="Unassembled WGS sequence"/>
</dbReference>
<feature type="signal peptide" evidence="1">
    <location>
        <begin position="1"/>
        <end position="18"/>
    </location>
</feature>
<keyword evidence="1" id="KW-0732">Signal</keyword>
<evidence type="ECO:0000313" key="3">
    <source>
        <dbReference type="Proteomes" id="UP000273022"/>
    </source>
</evidence>
<feature type="chain" id="PRO_5017261884" evidence="1">
    <location>
        <begin position="19"/>
        <end position="223"/>
    </location>
</feature>
<dbReference type="RefSeq" id="WP_121853159.1">
    <property type="nucleotide sequence ID" value="NZ_CP037952.1"/>
</dbReference>
<evidence type="ECO:0000313" key="2">
    <source>
        <dbReference type="EMBL" id="RJY17472.1"/>
    </source>
</evidence>
<organism evidence="2 3">
    <name type="scientific">Parashewanella spongiae</name>
    <dbReference type="NCBI Taxonomy" id="342950"/>
    <lineage>
        <taxon>Bacteria</taxon>
        <taxon>Pseudomonadati</taxon>
        <taxon>Pseudomonadota</taxon>
        <taxon>Gammaproteobacteria</taxon>
        <taxon>Alteromonadales</taxon>
        <taxon>Shewanellaceae</taxon>
        <taxon>Parashewanella</taxon>
    </lineage>
</organism>
<reference evidence="2 3" key="1">
    <citation type="submission" date="2018-09" db="EMBL/GenBank/DDBJ databases">
        <title>Phylogeny of the Shewanellaceae, and recommendation for two new genera, Pseudoshewanella and Parashewanella.</title>
        <authorList>
            <person name="Wang G."/>
        </authorList>
    </citation>
    <scope>NUCLEOTIDE SEQUENCE [LARGE SCALE GENOMIC DNA]</scope>
    <source>
        <strain evidence="2 3">KCTC 22492</strain>
    </source>
</reference>
<name>A0A3A6TWQ5_9GAMM</name>
<accession>A0A3A6TWQ5</accession>
<keyword evidence="3" id="KW-1185">Reference proteome</keyword>
<protein>
    <submittedName>
        <fullName evidence="2">TIGR04219 family outer membrane beta-barrel protein</fullName>
    </submittedName>
</protein>
<dbReference type="OrthoDB" id="6708408at2"/>
<evidence type="ECO:0000256" key="1">
    <source>
        <dbReference type="SAM" id="SignalP"/>
    </source>
</evidence>
<proteinExistence type="predicted"/>
<dbReference type="EMBL" id="QYYH01000040">
    <property type="protein sequence ID" value="RJY17472.1"/>
    <property type="molecule type" value="Genomic_DNA"/>
</dbReference>
<gene>
    <name evidence="2" type="ORF">D5R81_08145</name>
</gene>